<evidence type="ECO:0000313" key="12">
    <source>
        <dbReference type="Proteomes" id="UP001138709"/>
    </source>
</evidence>
<keyword evidence="5 9" id="KW-1133">Transmembrane helix</keyword>
<dbReference type="RefSeq" id="WP_211847564.1">
    <property type="nucleotide sequence ID" value="NZ_JAAEDL010000015.1"/>
</dbReference>
<reference evidence="11" key="1">
    <citation type="submission" date="2020-01" db="EMBL/GenBank/DDBJ databases">
        <authorList>
            <person name="Rat A."/>
        </authorList>
    </citation>
    <scope>NUCLEOTIDE SEQUENCE</scope>
    <source>
        <strain evidence="11">LMG 31228</strain>
    </source>
</reference>
<reference evidence="11" key="2">
    <citation type="journal article" date="2021" name="Syst. Appl. Microbiol.">
        <title>Roseomonas hellenica sp. nov., isolated from roots of wild-growing Alkanna tinctoria.</title>
        <authorList>
            <person name="Rat A."/>
            <person name="Naranjo H.D."/>
            <person name="Lebbe L."/>
            <person name="Cnockaert M."/>
            <person name="Krigas N."/>
            <person name="Grigoriadou K."/>
            <person name="Maloupa E."/>
            <person name="Willems A."/>
        </authorList>
    </citation>
    <scope>NUCLEOTIDE SEQUENCE</scope>
    <source>
        <strain evidence="11">LMG 31228</strain>
    </source>
</reference>
<dbReference type="PANTHER" id="PTHR37461:SF1">
    <property type="entry name" value="ANTI-SIGMA-K FACTOR RSKA"/>
    <property type="match status" value="1"/>
</dbReference>
<feature type="transmembrane region" description="Helical" evidence="9">
    <location>
        <begin position="93"/>
        <end position="113"/>
    </location>
</feature>
<dbReference type="InterPro" id="IPR051474">
    <property type="entry name" value="Anti-sigma-K/W_factor"/>
</dbReference>
<dbReference type="AlphaFoldDB" id="A0A9X9XE99"/>
<evidence type="ECO:0000256" key="3">
    <source>
        <dbReference type="ARBA" id="ARBA00022475"/>
    </source>
</evidence>
<dbReference type="PANTHER" id="PTHR37461">
    <property type="entry name" value="ANTI-SIGMA-K FACTOR RSKA"/>
    <property type="match status" value="1"/>
</dbReference>
<evidence type="ECO:0000256" key="2">
    <source>
        <dbReference type="ARBA" id="ARBA00004236"/>
    </source>
</evidence>
<comment type="caution">
    <text evidence="11">The sequence shown here is derived from an EMBL/GenBank/DDBJ whole genome shotgun (WGS) entry which is preliminary data.</text>
</comment>
<protein>
    <recommendedName>
        <fullName evidence="8">Regulator of SigK</fullName>
    </recommendedName>
    <alternativeName>
        <fullName evidence="7">Sigma-K anti-sigma factor RskA</fullName>
    </alternativeName>
</protein>
<evidence type="ECO:0000313" key="11">
    <source>
        <dbReference type="EMBL" id="MBR0682035.1"/>
    </source>
</evidence>
<dbReference type="Gene3D" id="1.10.10.1320">
    <property type="entry name" value="Anti-sigma factor, zinc-finger domain"/>
    <property type="match status" value="1"/>
</dbReference>
<evidence type="ECO:0000259" key="10">
    <source>
        <dbReference type="Pfam" id="PF10099"/>
    </source>
</evidence>
<evidence type="ECO:0000256" key="8">
    <source>
        <dbReference type="ARBA" id="ARBA00030803"/>
    </source>
</evidence>
<evidence type="ECO:0000256" key="7">
    <source>
        <dbReference type="ARBA" id="ARBA00029829"/>
    </source>
</evidence>
<evidence type="ECO:0000256" key="1">
    <source>
        <dbReference type="ARBA" id="ARBA00004167"/>
    </source>
</evidence>
<comment type="subcellular location">
    <subcellularLocation>
        <location evidence="2">Cell membrane</location>
    </subcellularLocation>
    <subcellularLocation>
        <location evidence="1">Membrane</location>
        <topology evidence="1">Single-pass membrane protein</topology>
    </subcellularLocation>
</comment>
<gene>
    <name evidence="11" type="ORF">GXW74_16185</name>
</gene>
<feature type="domain" description="Anti-sigma K factor RskA C-terminal" evidence="10">
    <location>
        <begin position="101"/>
        <end position="218"/>
    </location>
</feature>
<accession>A0A9X9XE99</accession>
<evidence type="ECO:0000256" key="9">
    <source>
        <dbReference type="SAM" id="Phobius"/>
    </source>
</evidence>
<dbReference type="InterPro" id="IPR018764">
    <property type="entry name" value="RskA_C"/>
</dbReference>
<dbReference type="EMBL" id="JAAEDL010000015">
    <property type="protein sequence ID" value="MBR0682035.1"/>
    <property type="molecule type" value="Genomic_DNA"/>
</dbReference>
<dbReference type="Proteomes" id="UP001138709">
    <property type="component" value="Unassembled WGS sequence"/>
</dbReference>
<dbReference type="GO" id="GO:0005886">
    <property type="term" value="C:plasma membrane"/>
    <property type="evidence" value="ECO:0007669"/>
    <property type="project" value="UniProtKB-SubCell"/>
</dbReference>
<dbReference type="Pfam" id="PF10099">
    <property type="entry name" value="RskA_C"/>
    <property type="match status" value="1"/>
</dbReference>
<evidence type="ECO:0000256" key="6">
    <source>
        <dbReference type="ARBA" id="ARBA00023136"/>
    </source>
</evidence>
<keyword evidence="6 9" id="KW-0472">Membrane</keyword>
<proteinExistence type="predicted"/>
<sequence>MIPTDPAEREALAGEYVLGTLDARQARAVERAMETDEALREAVAAWEARLAPLTELALPEAPPPGLWDRIDAALDADRPAAAPAPVARARGLWRSWAFGATAVAAGLAALVILRPAPEPRLMTVLLTQGEQPAWLVEAEGGALRLAALNPQPVPSDRVMQLWALPQGATAPTSLGLIPAQQGRLTVTPSSIRPEPGMLIEITLEPPGGSPTGRPTGPVLFIGRLAAARGS</sequence>
<dbReference type="GO" id="GO:0016989">
    <property type="term" value="F:sigma factor antagonist activity"/>
    <property type="evidence" value="ECO:0007669"/>
    <property type="project" value="TreeGrafter"/>
</dbReference>
<dbReference type="InterPro" id="IPR041916">
    <property type="entry name" value="Anti_sigma_zinc_sf"/>
</dbReference>
<evidence type="ECO:0000256" key="4">
    <source>
        <dbReference type="ARBA" id="ARBA00022692"/>
    </source>
</evidence>
<keyword evidence="3" id="KW-1003">Cell membrane</keyword>
<organism evidence="11 12">
    <name type="scientific">Neoroseomonas eburnea</name>
    <dbReference type="NCBI Taxonomy" id="1346889"/>
    <lineage>
        <taxon>Bacteria</taxon>
        <taxon>Pseudomonadati</taxon>
        <taxon>Pseudomonadota</taxon>
        <taxon>Alphaproteobacteria</taxon>
        <taxon>Acetobacterales</taxon>
        <taxon>Acetobacteraceae</taxon>
        <taxon>Neoroseomonas</taxon>
    </lineage>
</organism>
<name>A0A9X9XE99_9PROT</name>
<keyword evidence="4 9" id="KW-0812">Transmembrane</keyword>
<keyword evidence="12" id="KW-1185">Reference proteome</keyword>
<evidence type="ECO:0000256" key="5">
    <source>
        <dbReference type="ARBA" id="ARBA00022989"/>
    </source>
</evidence>
<dbReference type="GO" id="GO:0006417">
    <property type="term" value="P:regulation of translation"/>
    <property type="evidence" value="ECO:0007669"/>
    <property type="project" value="TreeGrafter"/>
</dbReference>